<dbReference type="Proteomes" id="UP000078343">
    <property type="component" value="Unassembled WGS sequence"/>
</dbReference>
<feature type="domain" description="Plastocyanin-like" evidence="6">
    <location>
        <begin position="558"/>
        <end position="643"/>
    </location>
</feature>
<feature type="domain" description="Plastocyanin-like" evidence="5">
    <location>
        <begin position="252"/>
        <end position="399"/>
    </location>
</feature>
<evidence type="ECO:0000313" key="9">
    <source>
        <dbReference type="Proteomes" id="UP000078343"/>
    </source>
</evidence>
<dbReference type="PROSITE" id="PS00080">
    <property type="entry name" value="MULTICOPPER_OXIDASE2"/>
    <property type="match status" value="1"/>
</dbReference>
<name>A0A178ZYW1_9EURO</name>
<dbReference type="GO" id="GO:0005507">
    <property type="term" value="F:copper ion binding"/>
    <property type="evidence" value="ECO:0007669"/>
    <property type="project" value="InterPro"/>
</dbReference>
<evidence type="ECO:0000256" key="3">
    <source>
        <dbReference type="ARBA" id="ARBA00023002"/>
    </source>
</evidence>
<dbReference type="InterPro" id="IPR008972">
    <property type="entry name" value="Cupredoxin"/>
</dbReference>
<gene>
    <name evidence="8" type="ORF">AYL99_00884</name>
</gene>
<keyword evidence="3" id="KW-0560">Oxidoreductase</keyword>
<evidence type="ECO:0000256" key="4">
    <source>
        <dbReference type="ARBA" id="ARBA00023008"/>
    </source>
</evidence>
<dbReference type="InterPro" id="IPR045087">
    <property type="entry name" value="Cu-oxidase_fam"/>
</dbReference>
<protein>
    <recommendedName>
        <fullName evidence="10">Laccase</fullName>
    </recommendedName>
</protein>
<evidence type="ECO:0000259" key="6">
    <source>
        <dbReference type="Pfam" id="PF07731"/>
    </source>
</evidence>
<dbReference type="PROSITE" id="PS00079">
    <property type="entry name" value="MULTICOPPER_OXIDASE1"/>
    <property type="match status" value="1"/>
</dbReference>
<dbReference type="OrthoDB" id="2121828at2759"/>
<dbReference type="InterPro" id="IPR011707">
    <property type="entry name" value="Cu-oxidase-like_N"/>
</dbReference>
<dbReference type="InterPro" id="IPR002355">
    <property type="entry name" value="Cu_oxidase_Cu_BS"/>
</dbReference>
<keyword evidence="4" id="KW-0186">Copper</keyword>
<dbReference type="PANTHER" id="PTHR11709">
    <property type="entry name" value="MULTI-COPPER OXIDASE"/>
    <property type="match status" value="1"/>
</dbReference>
<proteinExistence type="inferred from homology"/>
<dbReference type="Pfam" id="PF07731">
    <property type="entry name" value="Cu-oxidase_2"/>
    <property type="match status" value="1"/>
</dbReference>
<dbReference type="Pfam" id="PF07732">
    <property type="entry name" value="Cu-oxidase_3"/>
    <property type="match status" value="1"/>
</dbReference>
<dbReference type="CDD" id="cd13880">
    <property type="entry name" value="CuRO_2_MaLCC_like"/>
    <property type="match status" value="1"/>
</dbReference>
<dbReference type="Pfam" id="PF00394">
    <property type="entry name" value="Cu-oxidase"/>
    <property type="match status" value="1"/>
</dbReference>
<keyword evidence="9" id="KW-1185">Reference proteome</keyword>
<dbReference type="InterPro" id="IPR033138">
    <property type="entry name" value="Cu_oxidase_CS"/>
</dbReference>
<dbReference type="PANTHER" id="PTHR11709:SF71">
    <property type="entry name" value="OXIDOREDUCTASE TPCJ"/>
    <property type="match status" value="1"/>
</dbReference>
<evidence type="ECO:0000256" key="1">
    <source>
        <dbReference type="ARBA" id="ARBA00010609"/>
    </source>
</evidence>
<organism evidence="8 9">
    <name type="scientific">Fonsecaea erecta</name>
    <dbReference type="NCBI Taxonomy" id="1367422"/>
    <lineage>
        <taxon>Eukaryota</taxon>
        <taxon>Fungi</taxon>
        <taxon>Dikarya</taxon>
        <taxon>Ascomycota</taxon>
        <taxon>Pezizomycotina</taxon>
        <taxon>Eurotiomycetes</taxon>
        <taxon>Chaetothyriomycetidae</taxon>
        <taxon>Chaetothyriales</taxon>
        <taxon>Herpotrichiellaceae</taxon>
        <taxon>Fonsecaea</taxon>
    </lineage>
</organism>
<dbReference type="AlphaFoldDB" id="A0A178ZYW1"/>
<dbReference type="InterPro" id="IPR001117">
    <property type="entry name" value="Cu-oxidase_2nd"/>
</dbReference>
<dbReference type="SUPFAM" id="SSF49503">
    <property type="entry name" value="Cupredoxins"/>
    <property type="match status" value="3"/>
</dbReference>
<comment type="caution">
    <text evidence="8">The sequence shown here is derived from an EMBL/GenBank/DDBJ whole genome shotgun (WGS) entry which is preliminary data.</text>
</comment>
<reference evidence="8 9" key="1">
    <citation type="submission" date="2016-04" db="EMBL/GenBank/DDBJ databases">
        <title>Draft genome of Fonsecaea erecta CBS 125763.</title>
        <authorList>
            <person name="Weiss V.A."/>
            <person name="Vicente V.A."/>
            <person name="Raittz R.T."/>
            <person name="Moreno L.F."/>
            <person name="De Souza E.M."/>
            <person name="Pedrosa F.O."/>
            <person name="Steffens M.B."/>
            <person name="Faoro H."/>
            <person name="Tadra-Sfeir M.Z."/>
            <person name="Najafzadeh M.J."/>
            <person name="Felipe M.S."/>
            <person name="Teixeira M."/>
            <person name="Sun J."/>
            <person name="Xi L."/>
            <person name="Gomes R."/>
            <person name="De Azevedo C.M."/>
            <person name="Salgado C.G."/>
            <person name="Da Silva M.B."/>
            <person name="Nascimento M.F."/>
            <person name="Queiroz-Telles F."/>
            <person name="Attili D.S."/>
            <person name="Gorbushina A."/>
        </authorList>
    </citation>
    <scope>NUCLEOTIDE SEQUENCE [LARGE SCALE GENOMIC DNA]</scope>
    <source>
        <strain evidence="8 9">CBS 125763</strain>
    </source>
</reference>
<dbReference type="GO" id="GO:0016491">
    <property type="term" value="F:oxidoreductase activity"/>
    <property type="evidence" value="ECO:0007669"/>
    <property type="project" value="UniProtKB-KW"/>
</dbReference>
<evidence type="ECO:0000313" key="8">
    <source>
        <dbReference type="EMBL" id="OAP64912.1"/>
    </source>
</evidence>
<feature type="domain" description="Plastocyanin-like" evidence="7">
    <location>
        <begin position="120"/>
        <end position="241"/>
    </location>
</feature>
<evidence type="ECO:0000259" key="7">
    <source>
        <dbReference type="Pfam" id="PF07732"/>
    </source>
</evidence>
<evidence type="ECO:0000256" key="2">
    <source>
        <dbReference type="ARBA" id="ARBA00022723"/>
    </source>
</evidence>
<dbReference type="InterPro" id="IPR011706">
    <property type="entry name" value="Cu-oxidase_C"/>
</dbReference>
<sequence>MAPIQKWWTGIVCFFDFLTNSPNKLHSPESTPDLQIPVQPVQPEATRYPIFNPPDDLEDAPFRCEYPHYPEEEGWVSCNTKTDRQCWLKNIKTGQKFDIHTDYENNGPKGIVRHYSLDLEETTWNPDGFGSLPVQIFNNSFPGPRIQACWGDQVHITIHNKLVGNHTEENPGNGTTIHWHGFRQLHTGYMDGVNAVTQCPIAPGTSFTYVFNITQYGTSWYHSHYSLQYAAGALGPLTVYGPVSKNYDHQLYPIIMSDWLHRRHVYNSLRFVYQKWDASIQQKGTQIFVDNILQNGIGHWPPAVEASHKPKFNEVFFQKGVKYLMRLINGAADTTFVFSIDDHKFWVVSTDFVAIEPYYTDHIVVGIGQRYNIIVDANPERYTSDHSYWIRTTPATNCSSFDPNGIQPDERTGIVRYTLSDELPSTLRHPFKPTCADETYYRNITPIVPWTVSTSRKEVDPLYLTIQRMTGYPYWPCDKTVNRFELVPNHPMWLNFSGPTLWNLDQNFTQKGWLAVVDTNDTKAEEWVQLTIISGSKKSSAPLLPHPVPKVPGVYVPGEHPIHLHGHDFAVLDQCVPDDRTACDVSQANLTLVNPPRRDVAFLPDEGYLIIAFRADNPGVWIMHCHIAFHASSGLAVQIMENRKEIHFPHPWEERFAHMCKTWDDWNPRIHDPSDPCGYLDPDEEPLQSDSGI</sequence>
<accession>A0A178ZYW1</accession>
<dbReference type="RefSeq" id="XP_018698279.1">
    <property type="nucleotide sequence ID" value="XM_018832400.1"/>
</dbReference>
<comment type="similarity">
    <text evidence="1">Belongs to the multicopper oxidase family.</text>
</comment>
<dbReference type="CDD" id="cd13854">
    <property type="entry name" value="CuRO_1_MaLCC_like"/>
    <property type="match status" value="1"/>
</dbReference>
<evidence type="ECO:0008006" key="10">
    <source>
        <dbReference type="Google" id="ProtNLM"/>
    </source>
</evidence>
<dbReference type="GeneID" id="30005054"/>
<dbReference type="Gene3D" id="2.60.40.420">
    <property type="entry name" value="Cupredoxins - blue copper proteins"/>
    <property type="match status" value="3"/>
</dbReference>
<keyword evidence="2" id="KW-0479">Metal-binding</keyword>
<dbReference type="EMBL" id="LVYI01000001">
    <property type="protein sequence ID" value="OAP64912.1"/>
    <property type="molecule type" value="Genomic_DNA"/>
</dbReference>
<dbReference type="STRING" id="1367422.A0A178ZYW1"/>
<evidence type="ECO:0000259" key="5">
    <source>
        <dbReference type="Pfam" id="PF00394"/>
    </source>
</evidence>